<reference evidence="9 10" key="1">
    <citation type="submission" date="2024-10" db="EMBL/GenBank/DDBJ databases">
        <title>Updated reference genomes for cyclostephanoid diatoms.</title>
        <authorList>
            <person name="Roberts W.R."/>
            <person name="Alverson A.J."/>
        </authorList>
    </citation>
    <scope>NUCLEOTIDE SEQUENCE [LARGE SCALE GENOMIC DNA]</scope>
    <source>
        <strain evidence="9 10">AJA232-27</strain>
    </source>
</reference>
<evidence type="ECO:0000256" key="5">
    <source>
        <dbReference type="ARBA" id="ARBA00022692"/>
    </source>
</evidence>
<keyword evidence="10" id="KW-1185">Reference proteome</keyword>
<evidence type="ECO:0000256" key="6">
    <source>
        <dbReference type="ARBA" id="ARBA00022989"/>
    </source>
</evidence>
<evidence type="ECO:0000313" key="10">
    <source>
        <dbReference type="Proteomes" id="UP001530293"/>
    </source>
</evidence>
<protein>
    <submittedName>
        <fullName evidence="9">Uncharacterized protein</fullName>
    </submittedName>
</protein>
<sequence length="167" mass="18050">MWNGPSLVHWRWVAVRGGGEAIDWTIVGPLYVAGIAWTVVYDTLYAHQDKKDDAKLGLKSTALTFGDKDVVTLSALLGQESGIASATTAAFAAQYAYYSGVSAAALHLLWQIYTADLNDVNNLAYRFKSNNLVGWIVFGSCCVAAGGSNLIAVGREKEVRAEHNKRP</sequence>
<dbReference type="InterPro" id="IPR039653">
    <property type="entry name" value="Prenyltransferase"/>
</dbReference>
<dbReference type="Pfam" id="PF01040">
    <property type="entry name" value="UbiA"/>
    <property type="match status" value="1"/>
</dbReference>
<dbReference type="FunFam" id="1.20.120.1780:FF:000001">
    <property type="entry name" value="4-hydroxybenzoate octaprenyltransferase"/>
    <property type="match status" value="1"/>
</dbReference>
<keyword evidence="6 8" id="KW-1133">Transmembrane helix</keyword>
<dbReference type="Gene3D" id="1.20.120.1780">
    <property type="entry name" value="UbiA prenyltransferase"/>
    <property type="match status" value="1"/>
</dbReference>
<evidence type="ECO:0000256" key="1">
    <source>
        <dbReference type="ARBA" id="ARBA00001946"/>
    </source>
</evidence>
<dbReference type="GO" id="GO:0016020">
    <property type="term" value="C:membrane"/>
    <property type="evidence" value="ECO:0007669"/>
    <property type="project" value="UniProtKB-SubCell"/>
</dbReference>
<name>A0ABD3M992_9STRA</name>
<feature type="transmembrane region" description="Helical" evidence="8">
    <location>
        <begin position="133"/>
        <end position="153"/>
    </location>
</feature>
<evidence type="ECO:0000256" key="7">
    <source>
        <dbReference type="ARBA" id="ARBA00023136"/>
    </source>
</evidence>
<dbReference type="GO" id="GO:0016740">
    <property type="term" value="F:transferase activity"/>
    <property type="evidence" value="ECO:0007669"/>
    <property type="project" value="UniProtKB-KW"/>
</dbReference>
<dbReference type="Proteomes" id="UP001530293">
    <property type="component" value="Unassembled WGS sequence"/>
</dbReference>
<keyword evidence="4" id="KW-0808">Transferase</keyword>
<comment type="similarity">
    <text evidence="3">Belongs to the UbiA prenyltransferase family.</text>
</comment>
<comment type="caution">
    <text evidence="9">The sequence shown here is derived from an EMBL/GenBank/DDBJ whole genome shotgun (WGS) entry which is preliminary data.</text>
</comment>
<proteinExistence type="inferred from homology"/>
<keyword evidence="7 8" id="KW-0472">Membrane</keyword>
<comment type="cofactor">
    <cofactor evidence="1">
        <name>Mg(2+)</name>
        <dbReference type="ChEBI" id="CHEBI:18420"/>
    </cofactor>
</comment>
<dbReference type="AlphaFoldDB" id="A0ABD3M992"/>
<accession>A0ABD3M992</accession>
<dbReference type="EMBL" id="JALLBG020000209">
    <property type="protein sequence ID" value="KAL3759209.1"/>
    <property type="molecule type" value="Genomic_DNA"/>
</dbReference>
<keyword evidence="5 8" id="KW-0812">Transmembrane</keyword>
<gene>
    <name evidence="9" type="ORF">ACHAWU_008911</name>
</gene>
<evidence type="ECO:0000313" key="9">
    <source>
        <dbReference type="EMBL" id="KAL3759209.1"/>
    </source>
</evidence>
<comment type="subcellular location">
    <subcellularLocation>
        <location evidence="2">Membrane</location>
        <topology evidence="2">Multi-pass membrane protein</topology>
    </subcellularLocation>
</comment>
<evidence type="ECO:0000256" key="8">
    <source>
        <dbReference type="SAM" id="Phobius"/>
    </source>
</evidence>
<dbReference type="PANTHER" id="PTHR11048:SF28">
    <property type="entry name" value="4-HYDROXYBENZOATE POLYPRENYLTRANSFERASE, MITOCHONDRIAL"/>
    <property type="match status" value="1"/>
</dbReference>
<evidence type="ECO:0000256" key="4">
    <source>
        <dbReference type="ARBA" id="ARBA00022679"/>
    </source>
</evidence>
<evidence type="ECO:0000256" key="2">
    <source>
        <dbReference type="ARBA" id="ARBA00004141"/>
    </source>
</evidence>
<organism evidence="9 10">
    <name type="scientific">Discostella pseudostelligera</name>
    <dbReference type="NCBI Taxonomy" id="259834"/>
    <lineage>
        <taxon>Eukaryota</taxon>
        <taxon>Sar</taxon>
        <taxon>Stramenopiles</taxon>
        <taxon>Ochrophyta</taxon>
        <taxon>Bacillariophyta</taxon>
        <taxon>Coscinodiscophyceae</taxon>
        <taxon>Thalassiosirophycidae</taxon>
        <taxon>Stephanodiscales</taxon>
        <taxon>Stephanodiscaceae</taxon>
        <taxon>Discostella</taxon>
    </lineage>
</organism>
<dbReference type="InterPro" id="IPR000537">
    <property type="entry name" value="UbiA_prenyltransferase"/>
</dbReference>
<feature type="transmembrane region" description="Helical" evidence="8">
    <location>
        <begin position="95"/>
        <end position="113"/>
    </location>
</feature>
<evidence type="ECO:0000256" key="3">
    <source>
        <dbReference type="ARBA" id="ARBA00005985"/>
    </source>
</evidence>
<dbReference type="PANTHER" id="PTHR11048">
    <property type="entry name" value="PRENYLTRANSFERASES"/>
    <property type="match status" value="1"/>
</dbReference>